<dbReference type="EMBL" id="CP001843">
    <property type="protein sequence ID" value="AEF85430.1"/>
    <property type="molecule type" value="Genomic_DNA"/>
</dbReference>
<dbReference type="AlphaFoldDB" id="F5YKK8"/>
<evidence type="ECO:0000313" key="2">
    <source>
        <dbReference type="Proteomes" id="UP000009223"/>
    </source>
</evidence>
<organism evidence="1 2">
    <name type="scientific">Treponema primitia (strain ATCC BAA-887 / DSM 12427 / ZAS-2)</name>
    <dbReference type="NCBI Taxonomy" id="545694"/>
    <lineage>
        <taxon>Bacteria</taxon>
        <taxon>Pseudomonadati</taxon>
        <taxon>Spirochaetota</taxon>
        <taxon>Spirochaetia</taxon>
        <taxon>Spirochaetales</taxon>
        <taxon>Treponemataceae</taxon>
        <taxon>Treponema</taxon>
    </lineage>
</organism>
<protein>
    <submittedName>
        <fullName evidence="1">Uncharacterized protein</fullName>
    </submittedName>
</protein>
<gene>
    <name evidence="1" type="ordered locus">TREPR_1926</name>
</gene>
<dbReference type="OrthoDB" id="350788at2"/>
<name>F5YKK8_TREPZ</name>
<dbReference type="KEGG" id="tpi:TREPR_1926"/>
<dbReference type="STRING" id="545694.TREPR_1926"/>
<dbReference type="Proteomes" id="UP000009223">
    <property type="component" value="Chromosome"/>
</dbReference>
<reference evidence="2" key="1">
    <citation type="submission" date="2009-12" db="EMBL/GenBank/DDBJ databases">
        <title>Complete sequence of Treponema primitia strain ZAS-2.</title>
        <authorList>
            <person name="Tetu S.G."/>
            <person name="Matson E."/>
            <person name="Ren Q."/>
            <person name="Seshadri R."/>
            <person name="Elbourne L."/>
            <person name="Hassan K.A."/>
            <person name="Durkin A."/>
            <person name="Radune D."/>
            <person name="Mohamoud Y."/>
            <person name="Shay R."/>
            <person name="Jin S."/>
            <person name="Zhang X."/>
            <person name="Lucey K."/>
            <person name="Ballor N.R."/>
            <person name="Ottesen E."/>
            <person name="Rosenthal R."/>
            <person name="Allen A."/>
            <person name="Leadbetter J.R."/>
            <person name="Paulsen I.T."/>
        </authorList>
    </citation>
    <scope>NUCLEOTIDE SEQUENCE [LARGE SCALE GENOMIC DNA]</scope>
    <source>
        <strain evidence="2">ATCC BAA-887 / DSM 12427 / ZAS-2</strain>
    </source>
</reference>
<sequence>MKIKQIRDIVRKDVPIYYRRLFNGVLEIEVMGKNLERQIDFTIETLPTGMNQVSVTIAEPVDYPLVPLMKELKQFISDLDENGGLPG</sequence>
<dbReference type="eggNOG" id="ENOG502ZK7K">
    <property type="taxonomic scope" value="Bacteria"/>
</dbReference>
<dbReference type="RefSeq" id="WP_015708227.1">
    <property type="nucleotide sequence ID" value="NC_015578.1"/>
</dbReference>
<reference evidence="1 2" key="2">
    <citation type="journal article" date="2011" name="ISME J.">
        <title>RNA-seq reveals cooperative metabolic interactions between two termite-gut spirochete species in co-culture.</title>
        <authorList>
            <person name="Rosenthal A.Z."/>
            <person name="Matson E.G."/>
            <person name="Eldar A."/>
            <person name="Leadbetter J.R."/>
        </authorList>
    </citation>
    <scope>NUCLEOTIDE SEQUENCE [LARGE SCALE GENOMIC DNA]</scope>
    <source>
        <strain evidence="2">ATCC BAA-887 / DSM 12427 / ZAS-2</strain>
    </source>
</reference>
<keyword evidence="2" id="KW-1185">Reference proteome</keyword>
<dbReference type="HOGENOM" id="CLU_170137_1_0_12"/>
<accession>F5YKK8</accession>
<proteinExistence type="predicted"/>
<evidence type="ECO:0000313" key="1">
    <source>
        <dbReference type="EMBL" id="AEF85430.1"/>
    </source>
</evidence>